<sequence>MDRLRVLVERLVAIAAVTGVVIGAGSGISIATPPIPMPDDQFYYYDGNLADVPPGTVLRTRPASISLAPLPFSAPLEATQALYRTTNERDEPSATVTTIVRPPQASGPVKLVSYQLIYNSVGWPCDASYLLTHRMLTSPNIIEAPIIASLLAAGYTLVISDYLGPTFDFGAGRESGDATLDGVRAAEQVLNLPASTPVGLLGYSGASIPTEFAAEQAAEYAPELNIVAAAAGGVPVNSWNEMPYIIKSPIFANAVSLMVLGLAHAENVDLTPYLSPEGIRMMNTVADFCQTYGGLPNPTTLSALLLPQYQDYTQIPLFQKLFDDMVMGGSIPRMPLLLGVGNTDGYGDDLAISGDVRALASKYCRGGDRVQYSEYPGFGHIPGMAPFGIEAVNFMNTAFAGAPTPTNCDALT</sequence>
<dbReference type="Gene3D" id="3.40.50.1820">
    <property type="entry name" value="alpha/beta hydrolase"/>
    <property type="match status" value="1"/>
</dbReference>
<dbReference type="PANTHER" id="PTHR34853">
    <property type="match status" value="1"/>
</dbReference>
<proteinExistence type="predicted"/>
<protein>
    <submittedName>
        <fullName evidence="1">Lipase</fullName>
    </submittedName>
</protein>
<reference evidence="1 2" key="1">
    <citation type="submission" date="2021-01" db="EMBL/GenBank/DDBJ databases">
        <title>WGS of actinomycetes isolated from Thailand.</title>
        <authorList>
            <person name="Thawai C."/>
        </authorList>
    </citation>
    <scope>NUCLEOTIDE SEQUENCE [LARGE SCALE GENOMIC DNA]</scope>
    <source>
        <strain evidence="1 2">LPG 2</strain>
    </source>
</reference>
<comment type="caution">
    <text evidence="1">The sequence shown here is derived from an EMBL/GenBank/DDBJ whole genome shotgun (WGS) entry which is preliminary data.</text>
</comment>
<dbReference type="SUPFAM" id="SSF53474">
    <property type="entry name" value="alpha/beta-Hydrolases"/>
    <property type="match status" value="1"/>
</dbReference>
<evidence type="ECO:0000313" key="1">
    <source>
        <dbReference type="EMBL" id="MBL1079933.1"/>
    </source>
</evidence>
<dbReference type="EMBL" id="JAERRJ010000021">
    <property type="protein sequence ID" value="MBL1079933.1"/>
    <property type="molecule type" value="Genomic_DNA"/>
</dbReference>
<dbReference type="PANTHER" id="PTHR34853:SF1">
    <property type="entry name" value="LIPASE 5"/>
    <property type="match status" value="1"/>
</dbReference>
<dbReference type="InterPro" id="IPR005152">
    <property type="entry name" value="Lipase_secreted"/>
</dbReference>
<evidence type="ECO:0000313" key="2">
    <source>
        <dbReference type="Proteomes" id="UP000602198"/>
    </source>
</evidence>
<dbReference type="Pfam" id="PF03583">
    <property type="entry name" value="LIP"/>
    <property type="match status" value="1"/>
</dbReference>
<accession>A0ABS1MGY6</accession>
<dbReference type="InterPro" id="IPR029058">
    <property type="entry name" value="AB_hydrolase_fold"/>
</dbReference>
<gene>
    <name evidence="1" type="ORF">JK358_36610</name>
</gene>
<dbReference type="Gene3D" id="1.10.260.130">
    <property type="match status" value="1"/>
</dbReference>
<dbReference type="Proteomes" id="UP000602198">
    <property type="component" value="Unassembled WGS sequence"/>
</dbReference>
<organism evidence="1 2">
    <name type="scientific">Nocardia acididurans</name>
    <dbReference type="NCBI Taxonomy" id="2802282"/>
    <lineage>
        <taxon>Bacteria</taxon>
        <taxon>Bacillati</taxon>
        <taxon>Actinomycetota</taxon>
        <taxon>Actinomycetes</taxon>
        <taxon>Mycobacteriales</taxon>
        <taxon>Nocardiaceae</taxon>
        <taxon>Nocardia</taxon>
    </lineage>
</organism>
<keyword evidence="2" id="KW-1185">Reference proteome</keyword>
<dbReference type="PIRSF" id="PIRSF029171">
    <property type="entry name" value="Esterase_LipA"/>
    <property type="match status" value="1"/>
</dbReference>
<name>A0ABS1MGY6_9NOCA</name>
<dbReference type="RefSeq" id="WP_201957875.1">
    <property type="nucleotide sequence ID" value="NZ_JAERRJ010000021.1"/>
</dbReference>